<gene>
    <name evidence="2" type="ORF">CEY16_00335</name>
</gene>
<evidence type="ECO:0000313" key="2">
    <source>
        <dbReference type="EMBL" id="PKR78241.1"/>
    </source>
</evidence>
<sequence>MIDKGKERPKGSRRKKVVIIVAIASIAIIGVGAYAYNQIFLNHPLIQYAEAERKTVEKISGFTEKYHQEDQEISDRLNQERSLTQSSITADYSLSKSTDEPLNPMFSIIQGFLSSTEIKLDTYMNPDTLESTYDMELLVQSSSLLEGTMFQSRDVTAVQSDMLFDRAIGINNNHLGDFLQDTGEQVTIEEMPNFVELQQQSVSNAEANDLTEEYLGFIGKEMSQQDVNIEEDVEYEGKSYGLFTLEMKEEEVKELLDDLLGKMKNDDRINAQLNQPFIENDENPLETLQEEINQLSFPEGFTYRAYYNNEHVAHRELIGLVEGEEDSVEISMTVDTFFNDKDQYDLEAEISLNTLEDDMYFVINYDSMGSPEAHHYHIDRRISVGFEDSVESGALQIDWNTTYQDEMFETDFLILADTSDPMMPQIEGTLVKEFSLEANEAAQNYRLNAGFQRTSELEQGEANRSEFGVRLDQTILFGDEQEYPTFNEEDVLKIDELSQEELDNLWKTIEQNADDYYDQLLGNFLPF</sequence>
<accession>A0A2I0QV71</accession>
<keyword evidence="1" id="KW-0812">Transmembrane</keyword>
<proteinExistence type="predicted"/>
<protein>
    <submittedName>
        <fullName evidence="2">Uncharacterized protein</fullName>
    </submittedName>
</protein>
<dbReference type="EMBL" id="PJNH01000001">
    <property type="protein sequence ID" value="PKR78241.1"/>
    <property type="molecule type" value="Genomic_DNA"/>
</dbReference>
<keyword evidence="3" id="KW-1185">Reference proteome</keyword>
<evidence type="ECO:0000256" key="1">
    <source>
        <dbReference type="SAM" id="Phobius"/>
    </source>
</evidence>
<dbReference type="RefSeq" id="WP_101329913.1">
    <property type="nucleotide sequence ID" value="NZ_PJNH01000001.1"/>
</dbReference>
<organism evidence="2 3">
    <name type="scientific">Halalkalibacillus sediminis</name>
    <dbReference type="NCBI Taxonomy" id="2018042"/>
    <lineage>
        <taxon>Bacteria</taxon>
        <taxon>Bacillati</taxon>
        <taxon>Bacillota</taxon>
        <taxon>Bacilli</taxon>
        <taxon>Bacillales</taxon>
        <taxon>Bacillaceae</taxon>
        <taxon>Halalkalibacillus</taxon>
    </lineage>
</organism>
<evidence type="ECO:0000313" key="3">
    <source>
        <dbReference type="Proteomes" id="UP000243524"/>
    </source>
</evidence>
<name>A0A2I0QV71_9BACI</name>
<comment type="caution">
    <text evidence="2">The sequence shown here is derived from an EMBL/GenBank/DDBJ whole genome shotgun (WGS) entry which is preliminary data.</text>
</comment>
<dbReference type="Proteomes" id="UP000243524">
    <property type="component" value="Unassembled WGS sequence"/>
</dbReference>
<dbReference type="AlphaFoldDB" id="A0A2I0QV71"/>
<keyword evidence="1" id="KW-0472">Membrane</keyword>
<dbReference type="OrthoDB" id="2954878at2"/>
<reference evidence="2 3" key="1">
    <citation type="submission" date="2017-06" db="EMBL/GenBank/DDBJ databases">
        <title>the draft geome sequence of Illustriluteabacillus marina B3227.</title>
        <authorList>
            <person name="He R.-H."/>
            <person name="Du Z.-J."/>
        </authorList>
    </citation>
    <scope>NUCLEOTIDE SEQUENCE [LARGE SCALE GENOMIC DNA]</scope>
    <source>
        <strain evidence="2 3">B3227</strain>
    </source>
</reference>
<feature type="transmembrane region" description="Helical" evidence="1">
    <location>
        <begin position="17"/>
        <end position="36"/>
    </location>
</feature>
<keyword evidence="1" id="KW-1133">Transmembrane helix</keyword>